<evidence type="ECO:0000313" key="1">
    <source>
        <dbReference type="EMBL" id="KAA1079528.1"/>
    </source>
</evidence>
<evidence type="ECO:0000313" key="2">
    <source>
        <dbReference type="Proteomes" id="UP000324748"/>
    </source>
</evidence>
<dbReference type="EMBL" id="VSWC01000132">
    <property type="protein sequence ID" value="KAA1079528.1"/>
    <property type="molecule type" value="Genomic_DNA"/>
</dbReference>
<organism evidence="1 2">
    <name type="scientific">Puccinia graminis f. sp. tritici</name>
    <dbReference type="NCBI Taxonomy" id="56615"/>
    <lineage>
        <taxon>Eukaryota</taxon>
        <taxon>Fungi</taxon>
        <taxon>Dikarya</taxon>
        <taxon>Basidiomycota</taxon>
        <taxon>Pucciniomycotina</taxon>
        <taxon>Pucciniomycetes</taxon>
        <taxon>Pucciniales</taxon>
        <taxon>Pucciniaceae</taxon>
        <taxon>Puccinia</taxon>
    </lineage>
</organism>
<protein>
    <submittedName>
        <fullName evidence="1">Uncharacterized protein</fullName>
    </submittedName>
</protein>
<keyword evidence="2" id="KW-1185">Reference proteome</keyword>
<reference evidence="1 2" key="1">
    <citation type="submission" date="2019-05" db="EMBL/GenBank/DDBJ databases">
        <title>Emergence of the Ug99 lineage of the wheat stem rust pathogen through somatic hybridization.</title>
        <authorList>
            <person name="Li F."/>
            <person name="Upadhyaya N.M."/>
            <person name="Sperschneider J."/>
            <person name="Matny O."/>
            <person name="Nguyen-Phuc H."/>
            <person name="Mago R."/>
            <person name="Raley C."/>
            <person name="Miller M.E."/>
            <person name="Silverstein K.A.T."/>
            <person name="Henningsen E."/>
            <person name="Hirsch C.D."/>
            <person name="Visser B."/>
            <person name="Pretorius Z.A."/>
            <person name="Steffenson B.J."/>
            <person name="Schwessinger B."/>
            <person name="Dodds P.N."/>
            <person name="Figueroa M."/>
        </authorList>
    </citation>
    <scope>NUCLEOTIDE SEQUENCE [LARGE SCALE GENOMIC DNA]</scope>
    <source>
        <strain evidence="1">21-0</strain>
    </source>
</reference>
<name>A0A5B0MTV1_PUCGR</name>
<accession>A0A5B0MTV1</accession>
<proteinExistence type="predicted"/>
<gene>
    <name evidence="1" type="ORF">PGT21_015023</name>
</gene>
<dbReference type="AlphaFoldDB" id="A0A5B0MTV1"/>
<sequence>MPALANLPITARGLLSPSERRVGDWRGGQRRDPRRLSGERCWYATVGKNGSIHGTLDLGVVSIGTLPLPGRVQTPMHILWEHGRTDLARSVKLFSTLREASNCDPNGIAGLSGTGDFRMGCLGNPAKCPRWIILIAA</sequence>
<dbReference type="Proteomes" id="UP000324748">
    <property type="component" value="Unassembled WGS sequence"/>
</dbReference>
<comment type="caution">
    <text evidence="1">The sequence shown here is derived from an EMBL/GenBank/DDBJ whole genome shotgun (WGS) entry which is preliminary data.</text>
</comment>